<organism evidence="2 3">
    <name type="scientific">Pleurodeles waltl</name>
    <name type="common">Iberian ribbed newt</name>
    <dbReference type="NCBI Taxonomy" id="8319"/>
    <lineage>
        <taxon>Eukaryota</taxon>
        <taxon>Metazoa</taxon>
        <taxon>Chordata</taxon>
        <taxon>Craniata</taxon>
        <taxon>Vertebrata</taxon>
        <taxon>Euteleostomi</taxon>
        <taxon>Amphibia</taxon>
        <taxon>Batrachia</taxon>
        <taxon>Caudata</taxon>
        <taxon>Salamandroidea</taxon>
        <taxon>Salamandridae</taxon>
        <taxon>Pleurodelinae</taxon>
        <taxon>Pleurodeles</taxon>
    </lineage>
</organism>
<name>A0AAV7UUK9_PLEWA</name>
<accession>A0AAV7UUK9</accession>
<evidence type="ECO:0000256" key="1">
    <source>
        <dbReference type="SAM" id="MobiDB-lite"/>
    </source>
</evidence>
<sequence>MPLWSWPILVGEVEHVGFPASIVPWLWEGPPPPGPTEPSQQTRRAHSAPERGRRPPKATPPPADPGPGGAVARLRCRAQPPYLLWARQPKPGPPRESVRAGPPRRADADPGPQVSPISHCCRVRPRAPPSGISVQRLVVACAPPPVLVRAELRHRQYLV</sequence>
<dbReference type="Proteomes" id="UP001066276">
    <property type="component" value="Chromosome 2_2"/>
</dbReference>
<reference evidence="2" key="1">
    <citation type="journal article" date="2022" name="bioRxiv">
        <title>Sequencing and chromosome-scale assembly of the giantPleurodeles waltlgenome.</title>
        <authorList>
            <person name="Brown T."/>
            <person name="Elewa A."/>
            <person name="Iarovenko S."/>
            <person name="Subramanian E."/>
            <person name="Araus A.J."/>
            <person name="Petzold A."/>
            <person name="Susuki M."/>
            <person name="Suzuki K.-i.T."/>
            <person name="Hayashi T."/>
            <person name="Toyoda A."/>
            <person name="Oliveira C."/>
            <person name="Osipova E."/>
            <person name="Leigh N.D."/>
            <person name="Simon A."/>
            <person name="Yun M.H."/>
        </authorList>
    </citation>
    <scope>NUCLEOTIDE SEQUENCE</scope>
    <source>
        <strain evidence="2">20211129_DDA</strain>
        <tissue evidence="2">Liver</tissue>
    </source>
</reference>
<evidence type="ECO:0000313" key="3">
    <source>
        <dbReference type="Proteomes" id="UP001066276"/>
    </source>
</evidence>
<protein>
    <submittedName>
        <fullName evidence="2">Uncharacterized protein</fullName>
    </submittedName>
</protein>
<evidence type="ECO:0000313" key="2">
    <source>
        <dbReference type="EMBL" id="KAJ1192071.1"/>
    </source>
</evidence>
<dbReference type="EMBL" id="JANPWB010000004">
    <property type="protein sequence ID" value="KAJ1192071.1"/>
    <property type="molecule type" value="Genomic_DNA"/>
</dbReference>
<feature type="region of interest" description="Disordered" evidence="1">
    <location>
        <begin position="28"/>
        <end position="118"/>
    </location>
</feature>
<dbReference type="AlphaFoldDB" id="A0AAV7UUK9"/>
<gene>
    <name evidence="2" type="ORF">NDU88_001383</name>
</gene>
<keyword evidence="3" id="KW-1185">Reference proteome</keyword>
<proteinExistence type="predicted"/>
<comment type="caution">
    <text evidence="2">The sequence shown here is derived from an EMBL/GenBank/DDBJ whole genome shotgun (WGS) entry which is preliminary data.</text>
</comment>